<dbReference type="AlphaFoldDB" id="A0A844BN14"/>
<dbReference type="EMBL" id="WJQT01000009">
    <property type="protein sequence ID" value="MRJ47421.1"/>
    <property type="molecule type" value="Genomic_DNA"/>
</dbReference>
<evidence type="ECO:0000313" key="3">
    <source>
        <dbReference type="Proteomes" id="UP000440066"/>
    </source>
</evidence>
<evidence type="ECO:0000313" key="2">
    <source>
        <dbReference type="EMBL" id="MRJ47421.1"/>
    </source>
</evidence>
<sequence>MRNKNMYKTSLRIKEELADWFATQSAVAATITDVTTHSITILHEGRAIELVAHTGAGLDADISVEAEALQSVIAKVDTDQTVRIGSGQWTFNAEPDAQRLIFSEREEFA</sequence>
<dbReference type="RefSeq" id="WP_153832499.1">
    <property type="nucleotide sequence ID" value="NZ_WJQR01000005.1"/>
</dbReference>
<proteinExistence type="predicted"/>
<name>A0A844BN14_9LACT</name>
<dbReference type="Proteomes" id="UP000469870">
    <property type="component" value="Unassembled WGS sequence"/>
</dbReference>
<comment type="caution">
    <text evidence="1">The sequence shown here is derived from an EMBL/GenBank/DDBJ whole genome shotgun (WGS) entry which is preliminary data.</text>
</comment>
<protein>
    <submittedName>
        <fullName evidence="1">Uncharacterized protein</fullName>
    </submittedName>
</protein>
<accession>A0A844BN14</accession>
<gene>
    <name evidence="2" type="ORF">GF867_07575</name>
    <name evidence="1" type="ORF">GIY11_06110</name>
</gene>
<evidence type="ECO:0000313" key="1">
    <source>
        <dbReference type="EMBL" id="MRI81588.1"/>
    </source>
</evidence>
<reference evidence="1 4" key="2">
    <citation type="submission" date="2019-11" db="EMBL/GenBank/DDBJ databases">
        <title>Characterisation of Fundicoccus ignavus gen. nov. sp. nov., a novel genus of the family Aerococcaceae isolated from bulk tank milk.</title>
        <authorList>
            <person name="Siebert A."/>
            <person name="Huptas C."/>
            <person name="Wenning M."/>
            <person name="Scherer S."/>
            <person name="Doll E.V."/>
        </authorList>
    </citation>
    <scope>NUCLEOTIDE SEQUENCE [LARGE SCALE GENOMIC DNA]</scope>
    <source>
        <strain evidence="1 4">DSM 109653</strain>
    </source>
</reference>
<evidence type="ECO:0000313" key="4">
    <source>
        <dbReference type="Proteomes" id="UP000469870"/>
    </source>
</evidence>
<reference evidence="2 3" key="1">
    <citation type="submission" date="2019-11" db="EMBL/GenBank/DDBJ databases">
        <title>Characterisation of Fundicoccus ignavus gen. nov. sp. nov., a novel genus of the family Aerococcaceae from bulk tank milk.</title>
        <authorList>
            <person name="Siebert A."/>
            <person name="Huptas C."/>
            <person name="Wenning M."/>
            <person name="Scherer S."/>
            <person name="Doll E.V."/>
        </authorList>
    </citation>
    <scope>NUCLEOTIDE SEQUENCE [LARGE SCALE GENOMIC DNA]</scope>
    <source>
        <strain evidence="2 3">DSM 109652</strain>
    </source>
</reference>
<dbReference type="Proteomes" id="UP000440066">
    <property type="component" value="Unassembled WGS sequence"/>
</dbReference>
<dbReference type="EMBL" id="WJQR01000005">
    <property type="protein sequence ID" value="MRI81588.1"/>
    <property type="molecule type" value="Genomic_DNA"/>
</dbReference>
<organism evidence="1 4">
    <name type="scientific">Fundicoccus ignavus</name>
    <dbReference type="NCBI Taxonomy" id="2664442"/>
    <lineage>
        <taxon>Bacteria</taxon>
        <taxon>Bacillati</taxon>
        <taxon>Bacillota</taxon>
        <taxon>Bacilli</taxon>
        <taxon>Lactobacillales</taxon>
        <taxon>Aerococcaceae</taxon>
        <taxon>Fundicoccus</taxon>
    </lineage>
</organism>